<name>A0ABN5CMT8_BURCE</name>
<evidence type="ECO:0000313" key="3">
    <source>
        <dbReference type="Proteomes" id="UP000218103"/>
    </source>
</evidence>
<protein>
    <submittedName>
        <fullName evidence="2">Uncharacterized protein</fullName>
    </submittedName>
</protein>
<keyword evidence="3" id="KW-1185">Reference proteome</keyword>
<proteinExistence type="predicted"/>
<evidence type="ECO:0000256" key="1">
    <source>
        <dbReference type="SAM" id="MobiDB-lite"/>
    </source>
</evidence>
<evidence type="ECO:0000313" key="2">
    <source>
        <dbReference type="EMBL" id="ATF76474.1"/>
    </source>
</evidence>
<dbReference type="EMBL" id="CP023518">
    <property type="protein sequence ID" value="ATF76474.1"/>
    <property type="molecule type" value="Genomic_DNA"/>
</dbReference>
<organism evidence="2 3">
    <name type="scientific">Burkholderia cepacia</name>
    <name type="common">Pseudomonas cepacia</name>
    <dbReference type="NCBI Taxonomy" id="292"/>
    <lineage>
        <taxon>Bacteria</taxon>
        <taxon>Pseudomonadati</taxon>
        <taxon>Pseudomonadota</taxon>
        <taxon>Betaproteobacteria</taxon>
        <taxon>Burkholderiales</taxon>
        <taxon>Burkholderiaceae</taxon>
        <taxon>Burkholderia</taxon>
        <taxon>Burkholderia cepacia complex</taxon>
    </lineage>
</organism>
<gene>
    <name evidence="2" type="ORF">CO711_02755</name>
</gene>
<reference evidence="3" key="1">
    <citation type="submission" date="2017-09" db="EMBL/GenBank/DDBJ databases">
        <title>FDA dAtabase for Regulatory Grade micrObial Sequences (FDA-ARGOS): Supporting development and validation of Infectious Disease Dx tests.</title>
        <authorList>
            <person name="Minogue T."/>
            <person name="Wolcott M."/>
            <person name="Wasieloski L."/>
            <person name="Aguilar W."/>
            <person name="Moore D."/>
            <person name="Tallon L.J."/>
            <person name="Sadzewicz L."/>
            <person name="Ott S."/>
            <person name="Zhao X."/>
            <person name="Nagaraj S."/>
            <person name="Vavikolanu K."/>
            <person name="Aluvathingal J."/>
            <person name="Nadendla S."/>
            <person name="Sichtig H."/>
        </authorList>
    </citation>
    <scope>NUCLEOTIDE SEQUENCE [LARGE SCALE GENOMIC DNA]</scope>
    <source>
        <strain evidence="3">FDAARGOS_388</strain>
    </source>
</reference>
<sequence length="64" mass="6973">MVVVLPGSWNAGVRHAKRRSKARNYTGRLPSSDSEYKESVMAPVPALREEAPGCRASGPHRAAR</sequence>
<accession>A0ABN5CMT8</accession>
<feature type="region of interest" description="Disordered" evidence="1">
    <location>
        <begin position="20"/>
        <end position="64"/>
    </location>
</feature>
<dbReference type="RefSeq" id="WP_027786959.1">
    <property type="nucleotide sequence ID" value="NZ_BCNU01000042.1"/>
</dbReference>
<dbReference type="Proteomes" id="UP000218103">
    <property type="component" value="Chromosome 1"/>
</dbReference>